<organism evidence="1 2">
    <name type="scientific">Micromonospora phaseoli</name>
    <dbReference type="NCBI Taxonomy" id="1144548"/>
    <lineage>
        <taxon>Bacteria</taxon>
        <taxon>Bacillati</taxon>
        <taxon>Actinomycetota</taxon>
        <taxon>Actinomycetes</taxon>
        <taxon>Micromonosporales</taxon>
        <taxon>Micromonosporaceae</taxon>
        <taxon>Micromonospora</taxon>
    </lineage>
</organism>
<accession>A0A1H7DZX4</accession>
<dbReference type="RefSeq" id="WP_092383706.1">
    <property type="nucleotide sequence ID" value="NZ_BOPI01000066.1"/>
</dbReference>
<evidence type="ECO:0000313" key="2">
    <source>
        <dbReference type="Proteomes" id="UP000198707"/>
    </source>
</evidence>
<keyword evidence="2" id="KW-1185">Reference proteome</keyword>
<proteinExistence type="predicted"/>
<protein>
    <submittedName>
        <fullName evidence="1">Uncharacterized protein</fullName>
    </submittedName>
</protein>
<evidence type="ECO:0000313" key="1">
    <source>
        <dbReference type="EMBL" id="SEK06954.1"/>
    </source>
</evidence>
<name>A0A1H7DZX4_9ACTN</name>
<dbReference type="Proteomes" id="UP000198707">
    <property type="component" value="Unassembled WGS sequence"/>
</dbReference>
<gene>
    <name evidence="1" type="ORF">SAMN05443287_1239</name>
</gene>
<dbReference type="AlphaFoldDB" id="A0A1H7DZX4"/>
<dbReference type="OrthoDB" id="4485313at2"/>
<reference evidence="2" key="1">
    <citation type="submission" date="2016-10" db="EMBL/GenBank/DDBJ databases">
        <authorList>
            <person name="Varghese N."/>
            <person name="Submissions S."/>
        </authorList>
    </citation>
    <scope>NUCLEOTIDE SEQUENCE [LARGE SCALE GENOMIC DNA]</scope>
    <source>
        <strain evidence="2">CGMCC 4.7038</strain>
    </source>
</reference>
<dbReference type="EMBL" id="FNYV01000023">
    <property type="protein sequence ID" value="SEK06954.1"/>
    <property type="molecule type" value="Genomic_DNA"/>
</dbReference>
<sequence length="155" mass="17107">MATLLGSIDATPTPDYRMITIIGGDFDSFGHPDTNAAVLCWAGTEQIQLFSEISTGHRPHVTVEAWDGPAPTDTGEWEAHGHAELHSTSGTLGISIFDERMLTPFMPIGAPGTYTVDVHATGRRRLRALYGQDAWYADELPTGIERFRVRVWRQP</sequence>